<name>A0AAW2MHK2_9LAMI</name>
<sequence>MSRSARKNQKDFPDFEREAGAPGPRARRIPNPVRDARGADAGALAEAGRRLRGGAVARVAAKYSLLLLDFFCSSQSADAEPRNISFVRTVAPWFRR</sequence>
<reference evidence="2" key="2">
    <citation type="journal article" date="2024" name="Plant">
        <title>Genomic evolution and insights into agronomic trait innovations of Sesamum species.</title>
        <authorList>
            <person name="Miao H."/>
            <person name="Wang L."/>
            <person name="Qu L."/>
            <person name="Liu H."/>
            <person name="Sun Y."/>
            <person name="Le M."/>
            <person name="Wang Q."/>
            <person name="Wei S."/>
            <person name="Zheng Y."/>
            <person name="Lin W."/>
            <person name="Duan Y."/>
            <person name="Cao H."/>
            <person name="Xiong S."/>
            <person name="Wang X."/>
            <person name="Wei L."/>
            <person name="Li C."/>
            <person name="Ma Q."/>
            <person name="Ju M."/>
            <person name="Zhao R."/>
            <person name="Li G."/>
            <person name="Mu C."/>
            <person name="Tian Q."/>
            <person name="Mei H."/>
            <person name="Zhang T."/>
            <person name="Gao T."/>
            <person name="Zhang H."/>
        </authorList>
    </citation>
    <scope>NUCLEOTIDE SEQUENCE</scope>
    <source>
        <strain evidence="2">G01</strain>
    </source>
</reference>
<comment type="caution">
    <text evidence="2">The sequence shown here is derived from an EMBL/GenBank/DDBJ whole genome shotgun (WGS) entry which is preliminary data.</text>
</comment>
<proteinExistence type="predicted"/>
<organism evidence="2">
    <name type="scientific">Sesamum angustifolium</name>
    <dbReference type="NCBI Taxonomy" id="2727405"/>
    <lineage>
        <taxon>Eukaryota</taxon>
        <taxon>Viridiplantae</taxon>
        <taxon>Streptophyta</taxon>
        <taxon>Embryophyta</taxon>
        <taxon>Tracheophyta</taxon>
        <taxon>Spermatophyta</taxon>
        <taxon>Magnoliopsida</taxon>
        <taxon>eudicotyledons</taxon>
        <taxon>Gunneridae</taxon>
        <taxon>Pentapetalae</taxon>
        <taxon>asterids</taxon>
        <taxon>lamiids</taxon>
        <taxon>Lamiales</taxon>
        <taxon>Pedaliaceae</taxon>
        <taxon>Sesamum</taxon>
    </lineage>
</organism>
<evidence type="ECO:0000256" key="1">
    <source>
        <dbReference type="SAM" id="MobiDB-lite"/>
    </source>
</evidence>
<accession>A0AAW2MHK2</accession>
<feature type="region of interest" description="Disordered" evidence="1">
    <location>
        <begin position="1"/>
        <end position="39"/>
    </location>
</feature>
<protein>
    <submittedName>
        <fullName evidence="2">Uncharacterized protein</fullName>
    </submittedName>
</protein>
<feature type="compositionally biased region" description="Basic and acidic residues" evidence="1">
    <location>
        <begin position="8"/>
        <end position="19"/>
    </location>
</feature>
<evidence type="ECO:0000313" key="2">
    <source>
        <dbReference type="EMBL" id="KAL0331004.1"/>
    </source>
</evidence>
<gene>
    <name evidence="2" type="ORF">Sangu_1645900</name>
</gene>
<dbReference type="AlphaFoldDB" id="A0AAW2MHK2"/>
<reference evidence="2" key="1">
    <citation type="submission" date="2020-06" db="EMBL/GenBank/DDBJ databases">
        <authorList>
            <person name="Li T."/>
            <person name="Hu X."/>
            <person name="Zhang T."/>
            <person name="Song X."/>
            <person name="Zhang H."/>
            <person name="Dai N."/>
            <person name="Sheng W."/>
            <person name="Hou X."/>
            <person name="Wei L."/>
        </authorList>
    </citation>
    <scope>NUCLEOTIDE SEQUENCE</scope>
    <source>
        <strain evidence="2">G01</strain>
        <tissue evidence="2">Leaf</tissue>
    </source>
</reference>
<dbReference type="EMBL" id="JACGWK010000010">
    <property type="protein sequence ID" value="KAL0331004.1"/>
    <property type="molecule type" value="Genomic_DNA"/>
</dbReference>